<comment type="caution">
    <text evidence="7">The sequence shown here is derived from an EMBL/GenBank/DDBJ whole genome shotgun (WGS) entry which is preliminary data.</text>
</comment>
<protein>
    <submittedName>
        <fullName evidence="7">FAD/NAD(P)-binding-domain-containing protein</fullName>
    </submittedName>
</protein>
<evidence type="ECO:0000313" key="7">
    <source>
        <dbReference type="EMBL" id="GFF21162.1"/>
    </source>
</evidence>
<proteinExistence type="predicted"/>
<dbReference type="Gene3D" id="3.50.50.60">
    <property type="entry name" value="FAD/NAD(P)-binding domain"/>
    <property type="match status" value="1"/>
</dbReference>
<keyword evidence="4" id="KW-0560">Oxidoreductase</keyword>
<dbReference type="GO" id="GO:0004497">
    <property type="term" value="F:monooxygenase activity"/>
    <property type="evidence" value="ECO:0007669"/>
    <property type="project" value="UniProtKB-KW"/>
</dbReference>
<dbReference type="VEuPathDB" id="FungiDB:ATEG_07115"/>
<evidence type="ECO:0000256" key="2">
    <source>
        <dbReference type="ARBA" id="ARBA00022630"/>
    </source>
</evidence>
<keyword evidence="3" id="KW-0274">FAD</keyword>
<sequence length="418" mass="45692">MGSIITKLMSPSAPPTTTDQHVLICGAGVVGLVFAQGCREAGIPYTLFERDETPSSRAQGWALTFHWCLDALERTIGPERAGKLDTAVVDPSLKENEGNFMFLNAATAKPKYRIPPSKRRLRLHRQKLRSILASGLDIQYGKSAESFQDLPDGRIRVTFKDKTTAEGTLLVGADGNNSAIRAQLCAQPALYKLPVNLIGVVRHFTPDQAKAVRAIDPLLFQALHPDTGNYLWFSIQECIPEPTGETSYKALVIISWLVHDETKDAIPPTSRERIQLMKARAEGFAEPLRSIVMDIPDDEPDATPLRLSDYVPDVENRWDSLGGKVTLAGDAAHAMTMYRGEGANHGILDAALLVDSIKMVASGKVSQAGAVDLYEREMCTRTKDAVLKSRRAALDAHVWEKVNDESPCIGARIPPATA</sequence>
<evidence type="ECO:0000256" key="1">
    <source>
        <dbReference type="ARBA" id="ARBA00001974"/>
    </source>
</evidence>
<evidence type="ECO:0000256" key="3">
    <source>
        <dbReference type="ARBA" id="ARBA00022827"/>
    </source>
</evidence>
<keyword evidence="5" id="KW-0503">Monooxygenase</keyword>
<accession>A0A5M3Z424</accession>
<keyword evidence="2" id="KW-0285">Flavoprotein</keyword>
<evidence type="ECO:0000256" key="4">
    <source>
        <dbReference type="ARBA" id="ARBA00023002"/>
    </source>
</evidence>
<dbReference type="PANTHER" id="PTHR47178:SF1">
    <property type="entry name" value="FAD-BINDING DOMAIN-CONTAINING PROTEIN-RELATED"/>
    <property type="match status" value="1"/>
</dbReference>
<dbReference type="PRINTS" id="PR00420">
    <property type="entry name" value="RNGMNOXGNASE"/>
</dbReference>
<keyword evidence="8" id="KW-1185">Reference proteome</keyword>
<reference evidence="7 8" key="1">
    <citation type="submission" date="2020-01" db="EMBL/GenBank/DDBJ databases">
        <title>Aspergillus terreus IFO 6365 whole genome shotgun sequence.</title>
        <authorList>
            <person name="Kanamasa S."/>
            <person name="Takahashi H."/>
        </authorList>
    </citation>
    <scope>NUCLEOTIDE SEQUENCE [LARGE SCALE GENOMIC DNA]</scope>
    <source>
        <strain evidence="7 8">IFO 6365</strain>
    </source>
</reference>
<evidence type="ECO:0000256" key="5">
    <source>
        <dbReference type="ARBA" id="ARBA00023033"/>
    </source>
</evidence>
<dbReference type="Proteomes" id="UP000452235">
    <property type="component" value="Unassembled WGS sequence"/>
</dbReference>
<dbReference type="Pfam" id="PF01494">
    <property type="entry name" value="FAD_binding_3"/>
    <property type="match status" value="1"/>
</dbReference>
<dbReference type="EMBL" id="BLJY01000014">
    <property type="protein sequence ID" value="GFF21162.1"/>
    <property type="molecule type" value="Genomic_DNA"/>
</dbReference>
<dbReference type="PANTHER" id="PTHR47178">
    <property type="entry name" value="MONOOXYGENASE, FAD-BINDING"/>
    <property type="match status" value="1"/>
</dbReference>
<evidence type="ECO:0000259" key="6">
    <source>
        <dbReference type="Pfam" id="PF01494"/>
    </source>
</evidence>
<comment type="cofactor">
    <cofactor evidence="1">
        <name>FAD</name>
        <dbReference type="ChEBI" id="CHEBI:57692"/>
    </cofactor>
</comment>
<dbReference type="AlphaFoldDB" id="A0A5M3Z424"/>
<dbReference type="GO" id="GO:0071949">
    <property type="term" value="F:FAD binding"/>
    <property type="evidence" value="ECO:0007669"/>
    <property type="project" value="InterPro"/>
</dbReference>
<organism evidence="7 8">
    <name type="scientific">Aspergillus terreus</name>
    <dbReference type="NCBI Taxonomy" id="33178"/>
    <lineage>
        <taxon>Eukaryota</taxon>
        <taxon>Fungi</taxon>
        <taxon>Dikarya</taxon>
        <taxon>Ascomycota</taxon>
        <taxon>Pezizomycotina</taxon>
        <taxon>Eurotiomycetes</taxon>
        <taxon>Eurotiomycetidae</taxon>
        <taxon>Eurotiales</taxon>
        <taxon>Aspergillaceae</taxon>
        <taxon>Aspergillus</taxon>
        <taxon>Aspergillus subgen. Circumdati</taxon>
    </lineage>
</organism>
<dbReference type="InterPro" id="IPR036188">
    <property type="entry name" value="FAD/NAD-bd_sf"/>
</dbReference>
<dbReference type="SUPFAM" id="SSF51905">
    <property type="entry name" value="FAD/NAD(P)-binding domain"/>
    <property type="match status" value="1"/>
</dbReference>
<feature type="domain" description="FAD-binding" evidence="6">
    <location>
        <begin position="21"/>
        <end position="386"/>
    </location>
</feature>
<dbReference type="OrthoDB" id="47494at2759"/>
<evidence type="ECO:0000313" key="8">
    <source>
        <dbReference type="Proteomes" id="UP000452235"/>
    </source>
</evidence>
<dbReference type="InterPro" id="IPR002938">
    <property type="entry name" value="FAD-bd"/>
</dbReference>
<name>A0A5M3Z424_ASPTE</name>
<gene>
    <name evidence="7" type="ORF">ATEIFO6365_0014009400</name>
</gene>